<feature type="transmembrane region" description="Helical" evidence="1">
    <location>
        <begin position="172"/>
        <end position="193"/>
    </location>
</feature>
<feature type="transmembrane region" description="Helical" evidence="1">
    <location>
        <begin position="268"/>
        <end position="291"/>
    </location>
</feature>
<protein>
    <recommendedName>
        <fullName evidence="4">Integral membrane protein (Intg_mem_TP0381)</fullName>
    </recommendedName>
</protein>
<keyword evidence="1" id="KW-0812">Transmembrane</keyword>
<reference evidence="2 3" key="1">
    <citation type="journal article" date="2012" name="J. Bacteriol.">
        <title>Genome annotation of five Mycoplasma canis strains.</title>
        <authorList>
            <person name="Brown D.R."/>
            <person name="May M."/>
            <person name="Michaels D.L."/>
            <person name="Barbet A.F."/>
        </authorList>
    </citation>
    <scope>NUCLEOTIDE SEQUENCE [LARGE SCALE GENOMIC DNA]</scope>
    <source>
        <strain evidence="2 3">UFG4</strain>
    </source>
</reference>
<evidence type="ECO:0000256" key="1">
    <source>
        <dbReference type="SAM" id="Phobius"/>
    </source>
</evidence>
<evidence type="ECO:0000313" key="3">
    <source>
        <dbReference type="Proteomes" id="UP000006229"/>
    </source>
</evidence>
<keyword evidence="1" id="KW-1133">Transmembrane helix</keyword>
<dbReference type="OrthoDB" id="401241at2"/>
<organism evidence="2 3">
    <name type="scientific">Mycoplasmopsis canis UFG4</name>
    <dbReference type="NCBI Taxonomy" id="1131455"/>
    <lineage>
        <taxon>Bacteria</taxon>
        <taxon>Bacillati</taxon>
        <taxon>Mycoplasmatota</taxon>
        <taxon>Mycoplasmoidales</taxon>
        <taxon>Metamycoplasmataceae</taxon>
        <taxon>Mycoplasmopsis</taxon>
    </lineage>
</organism>
<name>I1A6L5_9BACT</name>
<feature type="transmembrane region" description="Helical" evidence="1">
    <location>
        <begin position="20"/>
        <end position="37"/>
    </location>
</feature>
<accession>I1A6L5</accession>
<sequence>MGFLHYRRNIVDFESSKGIFYIFFGIAIFIVLIMFIYRKKIHAYFNESQRRFIFNLLSLEELLMLIGFIALFFNFLRLFFLIFIDFPFKSELIPLHLCRFFTFLIPVLFIFRKGYKINLFSPIAIIGAVLGFLFVNLGVIPEVIADDIKYHDLVPGTKEYELAGYNVGYDGVMFWDFILAHSFVFIIPVFTHIIYGEKAKITTSVFLRGAMYLLTLLCIVVILNVILYFVTKNLDDKTKIEWNSNWFYLGSTGISTLGKFSMWPLSPLIFSIAGIFVYILLYILYITLTCVEFEINKYLMITKVRIKNIKQNFNSLKEPLFKVKK</sequence>
<dbReference type="Proteomes" id="UP000006229">
    <property type="component" value="Unassembled WGS sequence"/>
</dbReference>
<evidence type="ECO:0000313" key="2">
    <source>
        <dbReference type="EMBL" id="EIE42136.1"/>
    </source>
</evidence>
<evidence type="ECO:0008006" key="4">
    <source>
        <dbReference type="Google" id="ProtNLM"/>
    </source>
</evidence>
<feature type="transmembrane region" description="Helical" evidence="1">
    <location>
        <begin position="92"/>
        <end position="111"/>
    </location>
</feature>
<dbReference type="AlphaFoldDB" id="I1A6L5"/>
<keyword evidence="1" id="KW-0472">Membrane</keyword>
<gene>
    <name evidence="2" type="ORF">MCANUFG4_00838</name>
</gene>
<keyword evidence="3" id="KW-1185">Reference proteome</keyword>
<dbReference type="EMBL" id="AJFU01000004">
    <property type="protein sequence ID" value="EIE42136.1"/>
    <property type="molecule type" value="Genomic_DNA"/>
</dbReference>
<comment type="caution">
    <text evidence="2">The sequence shown here is derived from an EMBL/GenBank/DDBJ whole genome shotgun (WGS) entry which is preliminary data.</text>
</comment>
<dbReference type="Pfam" id="PF14808">
    <property type="entry name" value="TMEM164"/>
    <property type="match status" value="1"/>
</dbReference>
<dbReference type="PATRIC" id="fig|1131455.3.peg.172"/>
<feature type="transmembrane region" description="Helical" evidence="1">
    <location>
        <begin position="123"/>
        <end position="144"/>
    </location>
</feature>
<feature type="transmembrane region" description="Helical" evidence="1">
    <location>
        <begin position="205"/>
        <end position="230"/>
    </location>
</feature>
<feature type="transmembrane region" description="Helical" evidence="1">
    <location>
        <begin position="58"/>
        <end position="80"/>
    </location>
</feature>
<dbReference type="RefSeq" id="WP_004797034.1">
    <property type="nucleotide sequence ID" value="NZ_AJFU01000004.1"/>
</dbReference>
<proteinExistence type="predicted"/>